<gene>
    <name evidence="8" type="ORF">GCM10008090_33940</name>
</gene>
<comment type="caution">
    <text evidence="8">The sequence shown here is derived from an EMBL/GenBank/DDBJ whole genome shotgun (WGS) entry which is preliminary data.</text>
</comment>
<dbReference type="Proteomes" id="UP000614811">
    <property type="component" value="Unassembled WGS sequence"/>
</dbReference>
<evidence type="ECO:0000256" key="6">
    <source>
        <dbReference type="SAM" id="Phobius"/>
    </source>
</evidence>
<evidence type="ECO:0000256" key="5">
    <source>
        <dbReference type="ARBA" id="ARBA00023136"/>
    </source>
</evidence>
<organism evidence="8 9">
    <name type="scientific">Arenicella chitinivorans</name>
    <dbReference type="NCBI Taxonomy" id="1329800"/>
    <lineage>
        <taxon>Bacteria</taxon>
        <taxon>Pseudomonadati</taxon>
        <taxon>Pseudomonadota</taxon>
        <taxon>Gammaproteobacteria</taxon>
        <taxon>Arenicellales</taxon>
        <taxon>Arenicellaceae</taxon>
        <taxon>Arenicella</taxon>
    </lineage>
</organism>
<feature type="transmembrane region" description="Helical" evidence="6">
    <location>
        <begin position="191"/>
        <end position="209"/>
    </location>
</feature>
<evidence type="ECO:0000259" key="7">
    <source>
        <dbReference type="Pfam" id="PF09335"/>
    </source>
</evidence>
<dbReference type="AlphaFoldDB" id="A0A918VR54"/>
<keyword evidence="5 6" id="KW-0472">Membrane</keyword>
<feature type="domain" description="VTT" evidence="7">
    <location>
        <begin position="64"/>
        <end position="181"/>
    </location>
</feature>
<dbReference type="PANTHER" id="PTHR42709">
    <property type="entry name" value="ALKALINE PHOSPHATASE LIKE PROTEIN"/>
    <property type="match status" value="1"/>
</dbReference>
<evidence type="ECO:0000313" key="9">
    <source>
        <dbReference type="Proteomes" id="UP000614811"/>
    </source>
</evidence>
<keyword evidence="9" id="KW-1185">Reference proteome</keyword>
<sequence>MKGLIKIMLTLALIFASTFVIAKSTGFLSIDKIEQWLTHARTVSPHYIAAIVVGLLFADLFVAVPTLTIIILSGFFLGPLAGFAAAVTGLFASGIGGYSLSILYGDRLSRFLIKDAAERQSAKNAFLRHGFLTILISRAMPILPEVSACMAGITRMPCLKFLLAWTISAVPYAAVATYAGSVSSLDNPKPAIVTAVGLTVFFWWCWFLLRRHFKQSAWSQIDDTRL</sequence>
<evidence type="ECO:0000256" key="4">
    <source>
        <dbReference type="ARBA" id="ARBA00022989"/>
    </source>
</evidence>
<name>A0A918VR54_9GAMM</name>
<dbReference type="GO" id="GO:0005886">
    <property type="term" value="C:plasma membrane"/>
    <property type="evidence" value="ECO:0007669"/>
    <property type="project" value="UniProtKB-SubCell"/>
</dbReference>
<keyword evidence="4 6" id="KW-1133">Transmembrane helix</keyword>
<dbReference type="EMBL" id="BMXA01000009">
    <property type="protein sequence ID" value="GHA21188.1"/>
    <property type="molecule type" value="Genomic_DNA"/>
</dbReference>
<keyword evidence="3 6" id="KW-0812">Transmembrane</keyword>
<evidence type="ECO:0000256" key="1">
    <source>
        <dbReference type="ARBA" id="ARBA00004651"/>
    </source>
</evidence>
<protein>
    <recommendedName>
        <fullName evidence="7">VTT domain-containing protein</fullName>
    </recommendedName>
</protein>
<dbReference type="PANTHER" id="PTHR42709:SF6">
    <property type="entry name" value="UNDECAPRENYL PHOSPHATE TRANSPORTER A"/>
    <property type="match status" value="1"/>
</dbReference>
<keyword evidence="2" id="KW-1003">Cell membrane</keyword>
<dbReference type="Pfam" id="PF09335">
    <property type="entry name" value="VTT_dom"/>
    <property type="match status" value="1"/>
</dbReference>
<evidence type="ECO:0000256" key="3">
    <source>
        <dbReference type="ARBA" id="ARBA00022692"/>
    </source>
</evidence>
<proteinExistence type="predicted"/>
<dbReference type="InterPro" id="IPR051311">
    <property type="entry name" value="DedA_domain"/>
</dbReference>
<feature type="transmembrane region" description="Helical" evidence="6">
    <location>
        <begin position="46"/>
        <end position="76"/>
    </location>
</feature>
<accession>A0A918VR54</accession>
<evidence type="ECO:0000313" key="8">
    <source>
        <dbReference type="EMBL" id="GHA21188.1"/>
    </source>
</evidence>
<evidence type="ECO:0000256" key="2">
    <source>
        <dbReference type="ARBA" id="ARBA00022475"/>
    </source>
</evidence>
<reference evidence="8" key="2">
    <citation type="submission" date="2020-09" db="EMBL/GenBank/DDBJ databases">
        <authorList>
            <person name="Sun Q."/>
            <person name="Kim S."/>
        </authorList>
    </citation>
    <scope>NUCLEOTIDE SEQUENCE</scope>
    <source>
        <strain evidence="8">KCTC 12711</strain>
    </source>
</reference>
<feature type="transmembrane region" description="Helical" evidence="6">
    <location>
        <begin position="83"/>
        <end position="105"/>
    </location>
</feature>
<feature type="transmembrane region" description="Helical" evidence="6">
    <location>
        <begin position="158"/>
        <end position="179"/>
    </location>
</feature>
<reference evidence="8" key="1">
    <citation type="journal article" date="2014" name="Int. J. Syst. Evol. Microbiol.">
        <title>Complete genome sequence of Corynebacterium casei LMG S-19264T (=DSM 44701T), isolated from a smear-ripened cheese.</title>
        <authorList>
            <consortium name="US DOE Joint Genome Institute (JGI-PGF)"/>
            <person name="Walter F."/>
            <person name="Albersmeier A."/>
            <person name="Kalinowski J."/>
            <person name="Ruckert C."/>
        </authorList>
    </citation>
    <scope>NUCLEOTIDE SEQUENCE</scope>
    <source>
        <strain evidence="8">KCTC 12711</strain>
    </source>
</reference>
<dbReference type="RefSeq" id="WP_189402908.1">
    <property type="nucleotide sequence ID" value="NZ_BMXA01000009.1"/>
</dbReference>
<comment type="subcellular location">
    <subcellularLocation>
        <location evidence="1">Cell membrane</location>
        <topology evidence="1">Multi-pass membrane protein</topology>
    </subcellularLocation>
</comment>
<dbReference type="InterPro" id="IPR032816">
    <property type="entry name" value="VTT_dom"/>
</dbReference>